<comment type="caution">
    <text evidence="2">The sequence shown here is derived from an EMBL/GenBank/DDBJ whole genome shotgun (WGS) entry which is preliminary data.</text>
</comment>
<evidence type="ECO:0000313" key="2">
    <source>
        <dbReference type="EMBL" id="GIY29949.1"/>
    </source>
</evidence>
<dbReference type="Proteomes" id="UP001054837">
    <property type="component" value="Unassembled WGS sequence"/>
</dbReference>
<accession>A0AAV4SAF5</accession>
<keyword evidence="3" id="KW-1185">Reference proteome</keyword>
<protein>
    <submittedName>
        <fullName evidence="2">Uncharacterized protein</fullName>
    </submittedName>
</protein>
<evidence type="ECO:0000313" key="3">
    <source>
        <dbReference type="Proteomes" id="UP001054837"/>
    </source>
</evidence>
<dbReference type="AlphaFoldDB" id="A0AAV4SAF5"/>
<dbReference type="EMBL" id="BPLQ01007416">
    <property type="protein sequence ID" value="GIY29949.1"/>
    <property type="molecule type" value="Genomic_DNA"/>
</dbReference>
<organism evidence="2 3">
    <name type="scientific">Caerostris darwini</name>
    <dbReference type="NCBI Taxonomy" id="1538125"/>
    <lineage>
        <taxon>Eukaryota</taxon>
        <taxon>Metazoa</taxon>
        <taxon>Ecdysozoa</taxon>
        <taxon>Arthropoda</taxon>
        <taxon>Chelicerata</taxon>
        <taxon>Arachnida</taxon>
        <taxon>Araneae</taxon>
        <taxon>Araneomorphae</taxon>
        <taxon>Entelegynae</taxon>
        <taxon>Araneoidea</taxon>
        <taxon>Araneidae</taxon>
        <taxon>Caerostris</taxon>
    </lineage>
</organism>
<evidence type="ECO:0000256" key="1">
    <source>
        <dbReference type="SAM" id="MobiDB-lite"/>
    </source>
</evidence>
<name>A0AAV4SAF5_9ARAC</name>
<gene>
    <name evidence="2" type="ORF">CDAR_101781</name>
</gene>
<reference evidence="2 3" key="1">
    <citation type="submission" date="2021-06" db="EMBL/GenBank/DDBJ databases">
        <title>Caerostris darwini draft genome.</title>
        <authorList>
            <person name="Kono N."/>
            <person name="Arakawa K."/>
        </authorList>
    </citation>
    <scope>NUCLEOTIDE SEQUENCE [LARGE SCALE GENOMIC DNA]</scope>
</reference>
<feature type="compositionally biased region" description="Basic and acidic residues" evidence="1">
    <location>
        <begin position="68"/>
        <end position="83"/>
    </location>
</feature>
<proteinExistence type="predicted"/>
<sequence length="123" mass="13883">MQAYLLKILYIARAHFDIDYTQAPFPKRCPITTHRKRVPVTSKKTHKMNQFLPKTSHYAPFPRPKSTSPERESRSSLGRERKLNMPPQHPYPSRGMRGRAISGDGCAATGIGICTPPNLVMPP</sequence>
<feature type="region of interest" description="Disordered" evidence="1">
    <location>
        <begin position="39"/>
        <end position="102"/>
    </location>
</feature>